<accession>A0A931CWQ0</accession>
<protein>
    <submittedName>
        <fullName evidence="8">Na+/H+ antiporter subunit C</fullName>
    </submittedName>
</protein>
<organism evidence="8 9">
    <name type="scientific">Desulfotignum balticum</name>
    <dbReference type="NCBI Taxonomy" id="115781"/>
    <lineage>
        <taxon>Bacteria</taxon>
        <taxon>Pseudomonadati</taxon>
        <taxon>Thermodesulfobacteriota</taxon>
        <taxon>Desulfobacteria</taxon>
        <taxon>Desulfobacterales</taxon>
        <taxon>Desulfobacteraceae</taxon>
        <taxon>Desulfotignum</taxon>
    </lineage>
</organism>
<dbReference type="AlphaFoldDB" id="A0A931CWQ0"/>
<evidence type="ECO:0000256" key="5">
    <source>
        <dbReference type="ARBA" id="ARBA00022989"/>
    </source>
</evidence>
<feature type="transmembrane region" description="Helical" evidence="7">
    <location>
        <begin position="26"/>
        <end position="50"/>
    </location>
</feature>
<evidence type="ECO:0000313" key="8">
    <source>
        <dbReference type="EMBL" id="MBG0780310.1"/>
    </source>
</evidence>
<reference evidence="8" key="1">
    <citation type="submission" date="2020-07" db="EMBL/GenBank/DDBJ databases">
        <title>Severe corrosion of carbon steel in oil field produced water can be linked to methanogenic archaea containing a special type of NiFe hydrogenase.</title>
        <authorList>
            <person name="Lahme S."/>
            <person name="Mand J."/>
            <person name="Longwell J."/>
            <person name="Smith R."/>
            <person name="Enning D."/>
        </authorList>
    </citation>
    <scope>NUCLEOTIDE SEQUENCE</scope>
    <source>
        <strain evidence="8">MIC098Bin6</strain>
    </source>
</reference>
<dbReference type="PANTHER" id="PTHR34583">
    <property type="entry name" value="ANTIPORTER SUBUNIT MNHC2-RELATED"/>
    <property type="match status" value="1"/>
</dbReference>
<keyword evidence="4 7" id="KW-0812">Transmembrane</keyword>
<dbReference type="InterPro" id="IPR050601">
    <property type="entry name" value="CPA3_antiporter_subunitC"/>
</dbReference>
<dbReference type="Gene3D" id="1.10.287.3510">
    <property type="match status" value="1"/>
</dbReference>
<proteinExistence type="inferred from homology"/>
<comment type="similarity">
    <text evidence="2">Belongs to the CPA3 antiporters (TC 2.A.63) subunit C family.</text>
</comment>
<keyword evidence="6 7" id="KW-0472">Membrane</keyword>
<evidence type="ECO:0000256" key="3">
    <source>
        <dbReference type="ARBA" id="ARBA00022475"/>
    </source>
</evidence>
<dbReference type="Proteomes" id="UP000706172">
    <property type="component" value="Unassembled WGS sequence"/>
</dbReference>
<dbReference type="Pfam" id="PF00420">
    <property type="entry name" value="Oxidored_q2"/>
    <property type="match status" value="1"/>
</dbReference>
<evidence type="ECO:0000313" key="9">
    <source>
        <dbReference type="Proteomes" id="UP000706172"/>
    </source>
</evidence>
<keyword evidence="3" id="KW-1003">Cell membrane</keyword>
<dbReference type="GO" id="GO:0005886">
    <property type="term" value="C:plasma membrane"/>
    <property type="evidence" value="ECO:0007669"/>
    <property type="project" value="UniProtKB-SubCell"/>
</dbReference>
<comment type="caution">
    <text evidence="8">The sequence shown here is derived from an EMBL/GenBank/DDBJ whole genome shotgun (WGS) entry which is preliminary data.</text>
</comment>
<dbReference type="PANTHER" id="PTHR34583:SF2">
    <property type="entry name" value="ANTIPORTER SUBUNIT MNHC2-RELATED"/>
    <property type="match status" value="1"/>
</dbReference>
<dbReference type="InterPro" id="IPR039428">
    <property type="entry name" value="NUOK/Mnh_C1-like"/>
</dbReference>
<dbReference type="NCBIfam" id="NF006573">
    <property type="entry name" value="PRK09094.1"/>
    <property type="match status" value="1"/>
</dbReference>
<name>A0A931CWQ0_9BACT</name>
<comment type="subcellular location">
    <subcellularLocation>
        <location evidence="1">Cell membrane</location>
        <topology evidence="1">Multi-pass membrane protein</topology>
    </subcellularLocation>
</comment>
<evidence type="ECO:0000256" key="4">
    <source>
        <dbReference type="ARBA" id="ARBA00022692"/>
    </source>
</evidence>
<keyword evidence="5 7" id="KW-1133">Transmembrane helix</keyword>
<gene>
    <name evidence="8" type="ORF">H0S81_10350</name>
</gene>
<evidence type="ECO:0000256" key="7">
    <source>
        <dbReference type="SAM" id="Phobius"/>
    </source>
</evidence>
<evidence type="ECO:0000256" key="1">
    <source>
        <dbReference type="ARBA" id="ARBA00004651"/>
    </source>
</evidence>
<dbReference type="EMBL" id="JACCQK010000669">
    <property type="protein sequence ID" value="MBG0780310.1"/>
    <property type="molecule type" value="Genomic_DNA"/>
</dbReference>
<sequence length="112" mass="11959">MELLVAACVGVMVACGVYLILRARTFPVVLGLTLLSFGVNIFLFSTGRLHTNLPAIISSTQPAYADPLPQALVLTAIVIGFAMIAFVVVLALRAHGELDTDHVDGERKKDLP</sequence>
<feature type="transmembrane region" description="Helical" evidence="7">
    <location>
        <begin position="71"/>
        <end position="92"/>
    </location>
</feature>
<evidence type="ECO:0000256" key="6">
    <source>
        <dbReference type="ARBA" id="ARBA00023136"/>
    </source>
</evidence>
<evidence type="ECO:0000256" key="2">
    <source>
        <dbReference type="ARBA" id="ARBA00010388"/>
    </source>
</evidence>